<gene>
    <name evidence="2" type="ORF">KEU06_15915</name>
</gene>
<reference evidence="2" key="1">
    <citation type="submission" date="2021-04" db="EMBL/GenBank/DDBJ databases">
        <title>Pseudaminobacter soli sp. nov., isolated from paddy soil contaminated by heavy metals.</title>
        <authorList>
            <person name="Zhang K."/>
        </authorList>
    </citation>
    <scope>NUCLEOTIDE SEQUENCE</scope>
    <source>
        <strain evidence="2">19-2017</strain>
    </source>
</reference>
<evidence type="ECO:0000313" key="2">
    <source>
        <dbReference type="EMBL" id="MBS3650099.1"/>
    </source>
</evidence>
<feature type="domain" description="Glycosyl transferase family 28 C-terminal" evidence="1">
    <location>
        <begin position="217"/>
        <end position="354"/>
    </location>
</feature>
<dbReference type="EMBL" id="JAGWCR010000008">
    <property type="protein sequence ID" value="MBS3650099.1"/>
    <property type="molecule type" value="Genomic_DNA"/>
</dbReference>
<dbReference type="Gene3D" id="3.40.50.2000">
    <property type="entry name" value="Glycogen Phosphorylase B"/>
    <property type="match status" value="2"/>
</dbReference>
<dbReference type="Pfam" id="PF04101">
    <property type="entry name" value="Glyco_tran_28_C"/>
    <property type="match status" value="1"/>
</dbReference>
<keyword evidence="2" id="KW-0808">Transferase</keyword>
<dbReference type="SUPFAM" id="SSF53756">
    <property type="entry name" value="UDP-Glycosyltransferase/glycogen phosphorylase"/>
    <property type="match status" value="1"/>
</dbReference>
<proteinExistence type="predicted"/>
<dbReference type="InterPro" id="IPR007235">
    <property type="entry name" value="Glyco_trans_28_C"/>
</dbReference>
<dbReference type="GO" id="GO:0016758">
    <property type="term" value="F:hexosyltransferase activity"/>
    <property type="evidence" value="ECO:0007669"/>
    <property type="project" value="InterPro"/>
</dbReference>
<keyword evidence="3" id="KW-1185">Reference proteome</keyword>
<dbReference type="Proteomes" id="UP000680348">
    <property type="component" value="Unassembled WGS sequence"/>
</dbReference>
<dbReference type="AlphaFoldDB" id="A0A942DY62"/>
<evidence type="ECO:0000259" key="1">
    <source>
        <dbReference type="Pfam" id="PF04101"/>
    </source>
</evidence>
<dbReference type="PANTHER" id="PTHR21015">
    <property type="entry name" value="UDP-N-ACETYLGLUCOSAMINE--N-ACETYLMURAMYL-(PENTAPEPTIDE) PYROPHOSPHORYL-UNDECAPRENOL N-ACETYLGLUCOSAMINE TRANSFERASE 1"/>
    <property type="match status" value="1"/>
</dbReference>
<dbReference type="CDD" id="cd03785">
    <property type="entry name" value="GT28_MurG"/>
    <property type="match status" value="1"/>
</dbReference>
<name>A0A942DY62_9HYPH</name>
<protein>
    <submittedName>
        <fullName evidence="2">Glycosyl transferase</fullName>
    </submittedName>
</protein>
<comment type="caution">
    <text evidence="2">The sequence shown here is derived from an EMBL/GenBank/DDBJ whole genome shotgun (WGS) entry which is preliminary data.</text>
</comment>
<accession>A0A942DY62</accession>
<organism evidence="2 3">
    <name type="scientific">Pseudaminobacter soli</name>
    <name type="common">ex Zhang et al. 2022</name>
    <dbReference type="NCBI Taxonomy" id="2831468"/>
    <lineage>
        <taxon>Bacteria</taxon>
        <taxon>Pseudomonadati</taxon>
        <taxon>Pseudomonadota</taxon>
        <taxon>Alphaproteobacteria</taxon>
        <taxon>Hyphomicrobiales</taxon>
        <taxon>Phyllobacteriaceae</taxon>
        <taxon>Pseudaminobacter</taxon>
    </lineage>
</organism>
<evidence type="ECO:0000313" key="3">
    <source>
        <dbReference type="Proteomes" id="UP000680348"/>
    </source>
</evidence>
<dbReference type="PANTHER" id="PTHR21015:SF28">
    <property type="entry name" value="SLL1722 PROTEIN"/>
    <property type="match status" value="1"/>
</dbReference>
<sequence length="376" mass="40398">MPGPKVLFYVQHLLGIGHLARASRVASALKADGFEVTIVTGGRPVPGFPSAEVDHVALPSVRSRSESFSGLVDDDGNPIDDAFRARRTDLLLQTLRKSRPDIVILEAFPFGRRQMRFELLPLLDAIRDLSPRPRLVTSIRDLLQEKVKPGRNEETLALLNDHFDLVMVHGDPSFARLEDTFPLASEIRPRVGYTGLVAGQPPTPAGEAFPVLISAGGGAAGTRLVSATVEAAQLLPENVPWGLITGPNLPQEAFDRAAAEAPPHLKVMRFREDFPNLLASAELSVSQAGYNTVGDLLGAGCRSLLIPFSAGGETEQTARAERLAQLGLASMIAEDDLTPERLAGAIERALAQPKPPSARLDLDGARGSARLLRTLF</sequence>